<evidence type="ECO:0000313" key="3">
    <source>
        <dbReference type="Proteomes" id="UP000094285"/>
    </source>
</evidence>
<feature type="transmembrane region" description="Helical" evidence="1">
    <location>
        <begin position="137"/>
        <end position="153"/>
    </location>
</feature>
<dbReference type="AlphaFoldDB" id="A0A1E4SPS0"/>
<evidence type="ECO:0000313" key="2">
    <source>
        <dbReference type="EMBL" id="ODV81495.1"/>
    </source>
</evidence>
<accession>A0A1E4SPS0</accession>
<dbReference type="EMBL" id="KV453909">
    <property type="protein sequence ID" value="ODV81495.1"/>
    <property type="molecule type" value="Genomic_DNA"/>
</dbReference>
<keyword evidence="3" id="KW-1185">Reference proteome</keyword>
<keyword evidence="1" id="KW-1133">Transmembrane helix</keyword>
<keyword evidence="1" id="KW-0812">Transmembrane</keyword>
<dbReference type="GeneID" id="30982797"/>
<dbReference type="Proteomes" id="UP000094285">
    <property type="component" value="Unassembled WGS sequence"/>
</dbReference>
<feature type="transmembrane region" description="Helical" evidence="1">
    <location>
        <begin position="267"/>
        <end position="285"/>
    </location>
</feature>
<dbReference type="RefSeq" id="XP_020066617.1">
    <property type="nucleotide sequence ID" value="XM_020208660.1"/>
</dbReference>
<organism evidence="2 3">
    <name type="scientific">Suhomyces tanzawaensis NRRL Y-17324</name>
    <dbReference type="NCBI Taxonomy" id="984487"/>
    <lineage>
        <taxon>Eukaryota</taxon>
        <taxon>Fungi</taxon>
        <taxon>Dikarya</taxon>
        <taxon>Ascomycota</taxon>
        <taxon>Saccharomycotina</taxon>
        <taxon>Pichiomycetes</taxon>
        <taxon>Debaryomycetaceae</taxon>
        <taxon>Suhomyces</taxon>
    </lineage>
</organism>
<protein>
    <submittedName>
        <fullName evidence="2">Uncharacterized protein</fullName>
    </submittedName>
</protein>
<keyword evidence="1" id="KW-0472">Membrane</keyword>
<feature type="transmembrane region" description="Helical" evidence="1">
    <location>
        <begin position="305"/>
        <end position="328"/>
    </location>
</feature>
<reference evidence="3" key="1">
    <citation type="submission" date="2016-05" db="EMBL/GenBank/DDBJ databases">
        <title>Comparative genomics of biotechnologically important yeasts.</title>
        <authorList>
            <consortium name="DOE Joint Genome Institute"/>
            <person name="Riley R."/>
            <person name="Haridas S."/>
            <person name="Wolfe K.H."/>
            <person name="Lopes M.R."/>
            <person name="Hittinger C.T."/>
            <person name="Goker M."/>
            <person name="Salamov A."/>
            <person name="Wisecaver J."/>
            <person name="Long T.M."/>
            <person name="Aerts A.L."/>
            <person name="Barry K."/>
            <person name="Choi C."/>
            <person name="Clum A."/>
            <person name="Coughlan A.Y."/>
            <person name="Deshpande S."/>
            <person name="Douglass A.P."/>
            <person name="Hanson S.J."/>
            <person name="Klenk H.-P."/>
            <person name="Labutti K."/>
            <person name="Lapidus A."/>
            <person name="Lindquist E."/>
            <person name="Lipzen A."/>
            <person name="Meier-Kolthoff J.P."/>
            <person name="Ohm R.A."/>
            <person name="Otillar R.P."/>
            <person name="Pangilinan J."/>
            <person name="Peng Y."/>
            <person name="Rokas A."/>
            <person name="Rosa C.A."/>
            <person name="Scheuner C."/>
            <person name="Sibirny A.A."/>
            <person name="Slot J.C."/>
            <person name="Stielow J.B."/>
            <person name="Sun H."/>
            <person name="Kurtzman C.P."/>
            <person name="Blackwell M."/>
            <person name="Grigoriev I.V."/>
            <person name="Jeffries T.W."/>
        </authorList>
    </citation>
    <scope>NUCLEOTIDE SEQUENCE [LARGE SCALE GENOMIC DNA]</scope>
    <source>
        <strain evidence="3">NRRL Y-17324</strain>
    </source>
</reference>
<sequence>MYRSLGYLGDLKQAGMPSLFLWINGYNDKQSLYRGVVDFDKQRFLVTEEDRPVVFNGHVGPRHDVDCPVKESDYYCVYVAIPVNATSLVHVDFHQAHGNLPYYSYVHYTQQKYVVLPSQVLHFINISYVLIYSSFNVFVQFLILLLAMGYGIVHSHKLGSRNPLVYLKRASALLFGNLGVLATMVVWSRFILAPPSTMANWDDQLVWVFFGFHMQTLKPTWLQLVASDIMGIFNSIWFMGQILSYIELRVFTASFSAPYKNQINSKITRSVVVVTFFILCAHRVEVSIISKTKLNFGIGLADGPLQFYMGFGHVIFFIMVIVLFAIFINDNSRLCVENGATQENKRIHFEKELDEEPVQDTA</sequence>
<gene>
    <name evidence="2" type="ORF">CANTADRAFT_3595</name>
</gene>
<feature type="transmembrane region" description="Helical" evidence="1">
    <location>
        <begin position="221"/>
        <end position="246"/>
    </location>
</feature>
<proteinExistence type="predicted"/>
<feature type="transmembrane region" description="Helical" evidence="1">
    <location>
        <begin position="173"/>
        <end position="192"/>
    </location>
</feature>
<evidence type="ECO:0000256" key="1">
    <source>
        <dbReference type="SAM" id="Phobius"/>
    </source>
</evidence>
<name>A0A1E4SPS0_9ASCO</name>